<protein>
    <submittedName>
        <fullName evidence="6">LysR family transcriptional regulator</fullName>
    </submittedName>
</protein>
<keyword evidence="7" id="KW-1185">Reference proteome</keyword>
<dbReference type="RefSeq" id="WP_189135897.1">
    <property type="nucleotide sequence ID" value="NZ_BMMS01000070.1"/>
</dbReference>
<comment type="caution">
    <text evidence="6">The sequence shown here is derived from an EMBL/GenBank/DDBJ whole genome shotgun (WGS) entry which is preliminary data.</text>
</comment>
<dbReference type="CDD" id="cd05466">
    <property type="entry name" value="PBP2_LTTR_substrate"/>
    <property type="match status" value="1"/>
</dbReference>
<feature type="domain" description="HTH lysR-type" evidence="5">
    <location>
        <begin position="1"/>
        <end position="59"/>
    </location>
</feature>
<comment type="similarity">
    <text evidence="1">Belongs to the LysR transcriptional regulatory family.</text>
</comment>
<evidence type="ECO:0000256" key="3">
    <source>
        <dbReference type="ARBA" id="ARBA00023125"/>
    </source>
</evidence>
<dbReference type="EMBL" id="BMMS01000070">
    <property type="protein sequence ID" value="GGP00879.1"/>
    <property type="molecule type" value="Genomic_DNA"/>
</dbReference>
<evidence type="ECO:0000256" key="2">
    <source>
        <dbReference type="ARBA" id="ARBA00023015"/>
    </source>
</evidence>
<dbReference type="InterPro" id="IPR000847">
    <property type="entry name" value="LysR_HTH_N"/>
</dbReference>
<evidence type="ECO:0000256" key="4">
    <source>
        <dbReference type="ARBA" id="ARBA00023163"/>
    </source>
</evidence>
<dbReference type="InterPro" id="IPR005119">
    <property type="entry name" value="LysR_subst-bd"/>
</dbReference>
<reference evidence="6" key="1">
    <citation type="journal article" date="2014" name="Int. J. Syst. Evol. Microbiol.">
        <title>Complete genome sequence of Corynebacterium casei LMG S-19264T (=DSM 44701T), isolated from a smear-ripened cheese.</title>
        <authorList>
            <consortium name="US DOE Joint Genome Institute (JGI-PGF)"/>
            <person name="Walter F."/>
            <person name="Albersmeier A."/>
            <person name="Kalinowski J."/>
            <person name="Ruckert C."/>
        </authorList>
    </citation>
    <scope>NUCLEOTIDE SEQUENCE</scope>
    <source>
        <strain evidence="6">CGMCC 4.7201</strain>
    </source>
</reference>
<dbReference type="GO" id="GO:0003700">
    <property type="term" value="F:DNA-binding transcription factor activity"/>
    <property type="evidence" value="ECO:0007669"/>
    <property type="project" value="InterPro"/>
</dbReference>
<dbReference type="AlphaFoldDB" id="A0A917ZZ18"/>
<keyword evidence="4" id="KW-0804">Transcription</keyword>
<dbReference type="SUPFAM" id="SSF46785">
    <property type="entry name" value="Winged helix' DNA-binding domain"/>
    <property type="match status" value="1"/>
</dbReference>
<dbReference type="SUPFAM" id="SSF53850">
    <property type="entry name" value="Periplasmic binding protein-like II"/>
    <property type="match status" value="1"/>
</dbReference>
<dbReference type="InterPro" id="IPR036388">
    <property type="entry name" value="WH-like_DNA-bd_sf"/>
</dbReference>
<sequence length="301" mass="31744">MTNLDLLSAFLEIYRAGSLSAAATRLGITQPAVSGQLARLEAQIGEPLFTRSRHGVTPTARAAALAARIGPHVEGLRQALTAHDADPGYLGCLRIGGAAELMTARVLPALAPLTQRGLRIRVTLGLAEELLSALAAQRVDLVVSAVRPVHRGIAATPLADEEFVLVGPPVLAAGIDPVRLASEPIRALAHLPLVSYADELPIIRRYWRSEFGGRPPNPTAVVVPDLRAVLSVVVAGSGVSVLPRYLAEPALRAGSVVLLHEPAAAPLNTLYLATKGGVLTDPTLALVREHLLTRARDWSDL</sequence>
<dbReference type="PROSITE" id="PS50931">
    <property type="entry name" value="HTH_LYSR"/>
    <property type="match status" value="1"/>
</dbReference>
<keyword evidence="3" id="KW-0238">DNA-binding</keyword>
<evidence type="ECO:0000313" key="7">
    <source>
        <dbReference type="Proteomes" id="UP000641932"/>
    </source>
</evidence>
<dbReference type="Proteomes" id="UP000641932">
    <property type="component" value="Unassembled WGS sequence"/>
</dbReference>
<dbReference type="PANTHER" id="PTHR30126:SF39">
    <property type="entry name" value="HTH-TYPE TRANSCRIPTIONAL REGULATOR CYSL"/>
    <property type="match status" value="1"/>
</dbReference>
<dbReference type="Pfam" id="PF03466">
    <property type="entry name" value="LysR_substrate"/>
    <property type="match status" value="1"/>
</dbReference>
<evidence type="ECO:0000256" key="1">
    <source>
        <dbReference type="ARBA" id="ARBA00009437"/>
    </source>
</evidence>
<organism evidence="6 7">
    <name type="scientific">Wenjunlia tyrosinilytica</name>
    <dbReference type="NCBI Taxonomy" id="1544741"/>
    <lineage>
        <taxon>Bacteria</taxon>
        <taxon>Bacillati</taxon>
        <taxon>Actinomycetota</taxon>
        <taxon>Actinomycetes</taxon>
        <taxon>Kitasatosporales</taxon>
        <taxon>Streptomycetaceae</taxon>
        <taxon>Wenjunlia</taxon>
    </lineage>
</organism>
<dbReference type="Pfam" id="PF00126">
    <property type="entry name" value="HTH_1"/>
    <property type="match status" value="1"/>
</dbReference>
<dbReference type="Gene3D" id="3.40.190.10">
    <property type="entry name" value="Periplasmic binding protein-like II"/>
    <property type="match status" value="2"/>
</dbReference>
<dbReference type="Gene3D" id="1.10.10.10">
    <property type="entry name" value="Winged helix-like DNA-binding domain superfamily/Winged helix DNA-binding domain"/>
    <property type="match status" value="1"/>
</dbReference>
<evidence type="ECO:0000313" key="6">
    <source>
        <dbReference type="EMBL" id="GGP00879.1"/>
    </source>
</evidence>
<name>A0A917ZZ18_9ACTN</name>
<accession>A0A917ZZ18</accession>
<dbReference type="PRINTS" id="PR00039">
    <property type="entry name" value="HTHLYSR"/>
</dbReference>
<dbReference type="GO" id="GO:0000976">
    <property type="term" value="F:transcription cis-regulatory region binding"/>
    <property type="evidence" value="ECO:0007669"/>
    <property type="project" value="TreeGrafter"/>
</dbReference>
<proteinExistence type="inferred from homology"/>
<dbReference type="InterPro" id="IPR036390">
    <property type="entry name" value="WH_DNA-bd_sf"/>
</dbReference>
<evidence type="ECO:0000259" key="5">
    <source>
        <dbReference type="PROSITE" id="PS50931"/>
    </source>
</evidence>
<reference evidence="6" key="2">
    <citation type="submission" date="2020-09" db="EMBL/GenBank/DDBJ databases">
        <authorList>
            <person name="Sun Q."/>
            <person name="Zhou Y."/>
        </authorList>
    </citation>
    <scope>NUCLEOTIDE SEQUENCE</scope>
    <source>
        <strain evidence="6">CGMCC 4.7201</strain>
    </source>
</reference>
<gene>
    <name evidence="6" type="ORF">GCM10012280_70580</name>
</gene>
<dbReference type="PANTHER" id="PTHR30126">
    <property type="entry name" value="HTH-TYPE TRANSCRIPTIONAL REGULATOR"/>
    <property type="match status" value="1"/>
</dbReference>
<keyword evidence="2" id="KW-0805">Transcription regulation</keyword>